<accession>A0ABQ3VD33</accession>
<sequence length="63" mass="7410">MKVNLITRLASSIVHPQVYLVAFIETREILEILADRFDISTIKKGKVIQIDAYRCTIKMYIYY</sequence>
<dbReference type="EMBL" id="BNJJ01000004">
    <property type="protein sequence ID" value="GHO83890.1"/>
    <property type="molecule type" value="Genomic_DNA"/>
</dbReference>
<gene>
    <name evidence="1" type="ORF">KSZ_18960</name>
</gene>
<name>A0ABQ3VD33_9CHLR</name>
<dbReference type="Proteomes" id="UP000635565">
    <property type="component" value="Unassembled WGS sequence"/>
</dbReference>
<protein>
    <submittedName>
        <fullName evidence="1">Uncharacterized protein</fullName>
    </submittedName>
</protein>
<keyword evidence="2" id="KW-1185">Reference proteome</keyword>
<evidence type="ECO:0000313" key="2">
    <source>
        <dbReference type="Proteomes" id="UP000635565"/>
    </source>
</evidence>
<evidence type="ECO:0000313" key="1">
    <source>
        <dbReference type="EMBL" id="GHO83890.1"/>
    </source>
</evidence>
<proteinExistence type="predicted"/>
<organism evidence="1 2">
    <name type="scientific">Dictyobacter formicarum</name>
    <dbReference type="NCBI Taxonomy" id="2778368"/>
    <lineage>
        <taxon>Bacteria</taxon>
        <taxon>Bacillati</taxon>
        <taxon>Chloroflexota</taxon>
        <taxon>Ktedonobacteria</taxon>
        <taxon>Ktedonobacterales</taxon>
        <taxon>Dictyobacteraceae</taxon>
        <taxon>Dictyobacter</taxon>
    </lineage>
</organism>
<reference evidence="1 2" key="1">
    <citation type="journal article" date="2021" name="Int. J. Syst. Evol. Microbiol.">
        <title>Reticulibacter mediterranei gen. nov., sp. nov., within the new family Reticulibacteraceae fam. nov., and Ktedonospora formicarum gen. nov., sp. nov., Ktedonobacter robiniae sp. nov., Dictyobacter formicarum sp. nov. and Dictyobacter arantiisoli sp. nov., belonging to the class Ktedonobacteria.</title>
        <authorList>
            <person name="Yabe S."/>
            <person name="Zheng Y."/>
            <person name="Wang C.M."/>
            <person name="Sakai Y."/>
            <person name="Abe K."/>
            <person name="Yokota A."/>
            <person name="Donadio S."/>
            <person name="Cavaletti L."/>
            <person name="Monciardini P."/>
        </authorList>
    </citation>
    <scope>NUCLEOTIDE SEQUENCE [LARGE SCALE GENOMIC DNA]</scope>
    <source>
        <strain evidence="1 2">SOSP1-9</strain>
    </source>
</reference>
<comment type="caution">
    <text evidence="1">The sequence shown here is derived from an EMBL/GenBank/DDBJ whole genome shotgun (WGS) entry which is preliminary data.</text>
</comment>